<sequence>MTLAFIFMYLSKSLIVAILSCILYEISLSMKLTSFAAWINDILPNNSRASLLSAISTFANLANTFMFIFVGHLVELLDIQIVSLFVAIVSLFGAIMFYRLKLISKTINLELSKFNV</sequence>
<dbReference type="Proteomes" id="UP000267250">
    <property type="component" value="Chromosome"/>
</dbReference>
<evidence type="ECO:0008006" key="4">
    <source>
        <dbReference type="Google" id="ProtNLM"/>
    </source>
</evidence>
<dbReference type="SUPFAM" id="SSF103473">
    <property type="entry name" value="MFS general substrate transporter"/>
    <property type="match status" value="1"/>
</dbReference>
<name>A0A3Q9HRY9_9FIRM</name>
<dbReference type="Gene3D" id="1.20.1250.20">
    <property type="entry name" value="MFS general substrate transporter like domains"/>
    <property type="match status" value="1"/>
</dbReference>
<keyword evidence="1" id="KW-0812">Transmembrane</keyword>
<organism evidence="2 3">
    <name type="scientific">Anoxybacter fermentans</name>
    <dbReference type="NCBI Taxonomy" id="1323375"/>
    <lineage>
        <taxon>Bacteria</taxon>
        <taxon>Bacillati</taxon>
        <taxon>Bacillota</taxon>
        <taxon>Clostridia</taxon>
        <taxon>Halanaerobiales</taxon>
        <taxon>Anoxybacter</taxon>
    </lineage>
</organism>
<proteinExistence type="predicted"/>
<keyword evidence="1" id="KW-0472">Membrane</keyword>
<evidence type="ECO:0000313" key="3">
    <source>
        <dbReference type="Proteomes" id="UP000267250"/>
    </source>
</evidence>
<feature type="transmembrane region" description="Helical" evidence="1">
    <location>
        <begin position="6"/>
        <end position="28"/>
    </location>
</feature>
<feature type="transmembrane region" description="Helical" evidence="1">
    <location>
        <begin position="49"/>
        <end position="73"/>
    </location>
</feature>
<keyword evidence="3" id="KW-1185">Reference proteome</keyword>
<feature type="transmembrane region" description="Helical" evidence="1">
    <location>
        <begin position="79"/>
        <end position="98"/>
    </location>
</feature>
<dbReference type="AlphaFoldDB" id="A0A3Q9HRY9"/>
<accession>A0A3Q9HRY9</accession>
<dbReference type="EMBL" id="CP016379">
    <property type="protein sequence ID" value="AZR74377.1"/>
    <property type="molecule type" value="Genomic_DNA"/>
</dbReference>
<reference evidence="2 3" key="1">
    <citation type="submission" date="2016-07" db="EMBL/GenBank/DDBJ databases">
        <title>Genome and transcriptome analysis of iron-reducing fermentative bacteria Anoxybacter fermentans.</title>
        <authorList>
            <person name="Zeng X."/>
            <person name="Shao Z."/>
        </authorList>
    </citation>
    <scope>NUCLEOTIDE SEQUENCE [LARGE SCALE GENOMIC DNA]</scope>
    <source>
        <strain evidence="2 3">DY22613</strain>
    </source>
</reference>
<gene>
    <name evidence="2" type="ORF">BBF96_13865</name>
</gene>
<evidence type="ECO:0000313" key="2">
    <source>
        <dbReference type="EMBL" id="AZR74377.1"/>
    </source>
</evidence>
<protein>
    <recommendedName>
        <fullName evidence="4">Major facilitator superfamily (MFS) profile domain-containing protein</fullName>
    </recommendedName>
</protein>
<keyword evidence="1" id="KW-1133">Transmembrane helix</keyword>
<evidence type="ECO:0000256" key="1">
    <source>
        <dbReference type="SAM" id="Phobius"/>
    </source>
</evidence>
<dbReference type="KEGG" id="aft:BBF96_13865"/>
<dbReference type="InterPro" id="IPR036259">
    <property type="entry name" value="MFS_trans_sf"/>
</dbReference>